<accession>A0A5R8KCB6</accession>
<dbReference type="InterPro" id="IPR001763">
    <property type="entry name" value="Rhodanese-like_dom"/>
</dbReference>
<dbReference type="SMART" id="SM00450">
    <property type="entry name" value="RHOD"/>
    <property type="match status" value="1"/>
</dbReference>
<dbReference type="PANTHER" id="PTHR43629:SF2">
    <property type="entry name" value="RHODANESE-LIKE_PPIC DOMAIN-CONTAINING PROTEIN 12, CHLOROPLASTIC"/>
    <property type="match status" value="1"/>
</dbReference>
<dbReference type="EMBL" id="VAUV01000012">
    <property type="protein sequence ID" value="TLD69575.1"/>
    <property type="molecule type" value="Genomic_DNA"/>
</dbReference>
<reference evidence="2 3" key="1">
    <citation type="submission" date="2019-05" db="EMBL/GenBank/DDBJ databases">
        <title>Verrucobacter flavum gen. nov., sp. nov. a new member of the family Verrucomicrobiaceae.</title>
        <authorList>
            <person name="Szuroczki S."/>
            <person name="Abbaszade G."/>
            <person name="Szabo A."/>
            <person name="Felfoldi T."/>
            <person name="Schumann P."/>
            <person name="Boka K."/>
            <person name="Keki Z."/>
            <person name="Toumi M."/>
            <person name="Toth E."/>
        </authorList>
    </citation>
    <scope>NUCLEOTIDE SEQUENCE [LARGE SCALE GENOMIC DNA]</scope>
    <source>
        <strain evidence="2 3">MG-N-17</strain>
    </source>
</reference>
<dbReference type="PROSITE" id="PS50206">
    <property type="entry name" value="RHODANESE_3"/>
    <property type="match status" value="1"/>
</dbReference>
<dbReference type="SUPFAM" id="SSF52821">
    <property type="entry name" value="Rhodanese/Cell cycle control phosphatase"/>
    <property type="match status" value="1"/>
</dbReference>
<evidence type="ECO:0000313" key="2">
    <source>
        <dbReference type="EMBL" id="TLD69575.1"/>
    </source>
</evidence>
<sequence>MKTTEVTAEELSRWIGEGNPNFRLVDVREQDEYEICRLPGSELIPLSNFADLAPGKLGEKSETIVVYCHHGMRSQRAANWLRQQGYEDVINLTGGIDAWSETVDASVPRY</sequence>
<dbReference type="Proteomes" id="UP000306196">
    <property type="component" value="Unassembled WGS sequence"/>
</dbReference>
<dbReference type="Pfam" id="PF00581">
    <property type="entry name" value="Rhodanese"/>
    <property type="match status" value="1"/>
</dbReference>
<keyword evidence="3" id="KW-1185">Reference proteome</keyword>
<feature type="domain" description="Rhodanese" evidence="1">
    <location>
        <begin position="18"/>
        <end position="108"/>
    </location>
</feature>
<evidence type="ECO:0000313" key="3">
    <source>
        <dbReference type="Proteomes" id="UP000306196"/>
    </source>
</evidence>
<dbReference type="AlphaFoldDB" id="A0A5R8KCB6"/>
<proteinExistence type="predicted"/>
<comment type="caution">
    <text evidence="2">The sequence shown here is derived from an EMBL/GenBank/DDBJ whole genome shotgun (WGS) entry which is preliminary data.</text>
</comment>
<name>A0A5R8KCB6_9BACT</name>
<dbReference type="InterPro" id="IPR052204">
    <property type="entry name" value="PpiC/parvulin_rotamase"/>
</dbReference>
<evidence type="ECO:0000259" key="1">
    <source>
        <dbReference type="PROSITE" id="PS50206"/>
    </source>
</evidence>
<organism evidence="2 3">
    <name type="scientific">Phragmitibacter flavus</name>
    <dbReference type="NCBI Taxonomy" id="2576071"/>
    <lineage>
        <taxon>Bacteria</taxon>
        <taxon>Pseudomonadati</taxon>
        <taxon>Verrucomicrobiota</taxon>
        <taxon>Verrucomicrobiia</taxon>
        <taxon>Verrucomicrobiales</taxon>
        <taxon>Verrucomicrobiaceae</taxon>
        <taxon>Phragmitibacter</taxon>
    </lineage>
</organism>
<dbReference type="OrthoDB" id="9800872at2"/>
<dbReference type="InterPro" id="IPR036873">
    <property type="entry name" value="Rhodanese-like_dom_sf"/>
</dbReference>
<dbReference type="PANTHER" id="PTHR43629">
    <property type="entry name" value="PEPTIDYL-PROLYL CIS-TRANS ISOMERASE"/>
    <property type="match status" value="1"/>
</dbReference>
<dbReference type="Gene3D" id="3.40.250.10">
    <property type="entry name" value="Rhodanese-like domain"/>
    <property type="match status" value="1"/>
</dbReference>
<gene>
    <name evidence="2" type="ORF">FEM03_16590</name>
</gene>
<protein>
    <submittedName>
        <fullName evidence="2">Rhodanese</fullName>
    </submittedName>
</protein>
<dbReference type="RefSeq" id="WP_138087403.1">
    <property type="nucleotide sequence ID" value="NZ_VAUV01000012.1"/>
</dbReference>